<evidence type="ECO:0000313" key="1">
    <source>
        <dbReference type="EMBL" id="MBD1430790.1"/>
    </source>
</evidence>
<evidence type="ECO:0008006" key="3">
    <source>
        <dbReference type="Google" id="ProtNLM"/>
    </source>
</evidence>
<dbReference type="Proteomes" id="UP000651271">
    <property type="component" value="Unassembled WGS sequence"/>
</dbReference>
<gene>
    <name evidence="1" type="ORF">H8B04_14700</name>
</gene>
<name>A0ABR7YHM4_9SPHI</name>
<accession>A0ABR7YHM4</accession>
<protein>
    <recommendedName>
        <fullName evidence="3">Lipoprotein</fullName>
    </recommendedName>
</protein>
<comment type="caution">
    <text evidence="1">The sequence shown here is derived from an EMBL/GenBank/DDBJ whole genome shotgun (WGS) entry which is preliminary data.</text>
</comment>
<reference evidence="1 2" key="1">
    <citation type="submission" date="2020-08" db="EMBL/GenBank/DDBJ databases">
        <title>Sphingobacterium sp. DN04309 isolated from aquaculture water.</title>
        <authorList>
            <person name="Zhang M."/>
        </authorList>
    </citation>
    <scope>NUCLEOTIDE SEQUENCE [LARGE SCALE GENOMIC DNA]</scope>
    <source>
        <strain evidence="1 2">DN04309</strain>
    </source>
</reference>
<dbReference type="RefSeq" id="WP_190302829.1">
    <property type="nucleotide sequence ID" value="NZ_JACOIJ010000038.1"/>
</dbReference>
<proteinExistence type="predicted"/>
<sequence>MKPIYLYIIISLLFISCAQEVKHSAISEFLTLRVDEAEYLDAVTFKSNEEGVVHNKVFLDDDYFLEVNIYSNSKPSFRSSHFREPLGNSVNFRILVFDENHKYLLSRDYVCGTTITTDIQLPANKHYSFIVYSFGKTTAIPAISINVGDDISVAQIALNSYEDVMSHSLLHQLIDQDNNILSFVLKHIFSKIKTTIDASNVGSICMCVVRLQGNSKPFFILSLWN</sequence>
<dbReference type="PROSITE" id="PS51257">
    <property type="entry name" value="PROKAR_LIPOPROTEIN"/>
    <property type="match status" value="1"/>
</dbReference>
<keyword evidence="2" id="KW-1185">Reference proteome</keyword>
<dbReference type="EMBL" id="JACOIJ010000038">
    <property type="protein sequence ID" value="MBD1430790.1"/>
    <property type="molecule type" value="Genomic_DNA"/>
</dbReference>
<organism evidence="1 2">
    <name type="scientific">Sphingobacterium litopenaei</name>
    <dbReference type="NCBI Taxonomy" id="2763500"/>
    <lineage>
        <taxon>Bacteria</taxon>
        <taxon>Pseudomonadati</taxon>
        <taxon>Bacteroidota</taxon>
        <taxon>Sphingobacteriia</taxon>
        <taxon>Sphingobacteriales</taxon>
        <taxon>Sphingobacteriaceae</taxon>
        <taxon>Sphingobacterium</taxon>
    </lineage>
</organism>
<evidence type="ECO:0000313" key="2">
    <source>
        <dbReference type="Proteomes" id="UP000651271"/>
    </source>
</evidence>